<dbReference type="AlphaFoldDB" id="A0A8J4DY79"/>
<keyword evidence="4" id="KW-0547">Nucleotide-binding</keyword>
<evidence type="ECO:0000256" key="5">
    <source>
        <dbReference type="ARBA" id="ARBA00022777"/>
    </source>
</evidence>
<evidence type="ECO:0000313" key="9">
    <source>
        <dbReference type="EMBL" id="GIJ54356.1"/>
    </source>
</evidence>
<dbReference type="GO" id="GO:0004674">
    <property type="term" value="F:protein serine/threonine kinase activity"/>
    <property type="evidence" value="ECO:0007669"/>
    <property type="project" value="UniProtKB-KW"/>
</dbReference>
<proteinExistence type="predicted"/>
<keyword evidence="6" id="KW-0067">ATP-binding</keyword>
<dbReference type="PANTHER" id="PTHR43289">
    <property type="entry name" value="MITOGEN-ACTIVATED PROTEIN KINASE KINASE KINASE 20-RELATED"/>
    <property type="match status" value="1"/>
</dbReference>
<keyword evidence="3" id="KW-0808">Transferase</keyword>
<evidence type="ECO:0000256" key="7">
    <source>
        <dbReference type="SAM" id="MobiDB-lite"/>
    </source>
</evidence>
<dbReference type="EMBL" id="BOPG01000012">
    <property type="protein sequence ID" value="GIJ54356.1"/>
    <property type="molecule type" value="Genomic_DNA"/>
</dbReference>
<feature type="domain" description="Protein kinase" evidence="8">
    <location>
        <begin position="1"/>
        <end position="216"/>
    </location>
</feature>
<dbReference type="PANTHER" id="PTHR43289:SF6">
    <property type="entry name" value="SERINE_THREONINE-PROTEIN KINASE NEKL-3"/>
    <property type="match status" value="1"/>
</dbReference>
<dbReference type="Pfam" id="PF00069">
    <property type="entry name" value="Pkinase"/>
    <property type="match status" value="1"/>
</dbReference>
<dbReference type="GO" id="GO:0005524">
    <property type="term" value="F:ATP binding"/>
    <property type="evidence" value="ECO:0007669"/>
    <property type="project" value="UniProtKB-KW"/>
</dbReference>
<dbReference type="Proteomes" id="UP000612585">
    <property type="component" value="Unassembled WGS sequence"/>
</dbReference>
<evidence type="ECO:0000256" key="3">
    <source>
        <dbReference type="ARBA" id="ARBA00022679"/>
    </source>
</evidence>
<dbReference type="PROSITE" id="PS50011">
    <property type="entry name" value="PROTEIN_KINASE_DOM"/>
    <property type="match status" value="1"/>
</dbReference>
<feature type="compositionally biased region" description="Basic residues" evidence="7">
    <location>
        <begin position="231"/>
        <end position="244"/>
    </location>
</feature>
<dbReference type="CDD" id="cd14014">
    <property type="entry name" value="STKc_PknB_like"/>
    <property type="match status" value="1"/>
</dbReference>
<evidence type="ECO:0000256" key="1">
    <source>
        <dbReference type="ARBA" id="ARBA00012513"/>
    </source>
</evidence>
<name>A0A8J4DY79_9ACTN</name>
<dbReference type="InterPro" id="IPR000719">
    <property type="entry name" value="Prot_kinase_dom"/>
</dbReference>
<dbReference type="EC" id="2.7.11.1" evidence="1"/>
<sequence>MSGTAWTRVLGEARAAARVGHAGVIGIHDVVWDGDCAWIVMEPLSGRTLAEALVADGPLPFDDVVHIGLGLLDALQAIHRAGIVHRDVKPGNVHLCDGGRVVLTDFGIAGNAGEQCDGPMGAVAGSPAYVSPEQLNGVRPEPASDLFSFGATLFAAAEGVAPFDRGDVFATVVAVLAGAPAPFRRAGPLGPVIAGLLTKEPEGRLTAAQARGVLLLLQKRMTGSPSDGPNRRRGSWRRPRRGSV</sequence>
<accession>A0A8J4DY79</accession>
<comment type="caution">
    <text evidence="9">The sequence shown here is derived from an EMBL/GenBank/DDBJ whole genome shotgun (WGS) entry which is preliminary data.</text>
</comment>
<dbReference type="SUPFAM" id="SSF56112">
    <property type="entry name" value="Protein kinase-like (PK-like)"/>
    <property type="match status" value="1"/>
</dbReference>
<keyword evidence="2" id="KW-0723">Serine/threonine-protein kinase</keyword>
<reference evidence="9" key="1">
    <citation type="submission" date="2021-01" db="EMBL/GenBank/DDBJ databases">
        <title>Whole genome shotgun sequence of Virgisporangium aurantiacum NBRC 16421.</title>
        <authorList>
            <person name="Komaki H."/>
            <person name="Tamura T."/>
        </authorList>
    </citation>
    <scope>NUCLEOTIDE SEQUENCE</scope>
    <source>
        <strain evidence="9">NBRC 16421</strain>
    </source>
</reference>
<evidence type="ECO:0000256" key="4">
    <source>
        <dbReference type="ARBA" id="ARBA00022741"/>
    </source>
</evidence>
<evidence type="ECO:0000256" key="6">
    <source>
        <dbReference type="ARBA" id="ARBA00022840"/>
    </source>
</evidence>
<dbReference type="InterPro" id="IPR011009">
    <property type="entry name" value="Kinase-like_dom_sf"/>
</dbReference>
<organism evidence="9 10">
    <name type="scientific">Virgisporangium aurantiacum</name>
    <dbReference type="NCBI Taxonomy" id="175570"/>
    <lineage>
        <taxon>Bacteria</taxon>
        <taxon>Bacillati</taxon>
        <taxon>Actinomycetota</taxon>
        <taxon>Actinomycetes</taxon>
        <taxon>Micromonosporales</taxon>
        <taxon>Micromonosporaceae</taxon>
        <taxon>Virgisporangium</taxon>
    </lineage>
</organism>
<keyword evidence="10" id="KW-1185">Reference proteome</keyword>
<evidence type="ECO:0000256" key="2">
    <source>
        <dbReference type="ARBA" id="ARBA00022527"/>
    </source>
</evidence>
<evidence type="ECO:0000313" key="10">
    <source>
        <dbReference type="Proteomes" id="UP000612585"/>
    </source>
</evidence>
<dbReference type="Gene3D" id="1.10.510.10">
    <property type="entry name" value="Transferase(Phosphotransferase) domain 1"/>
    <property type="match status" value="1"/>
</dbReference>
<dbReference type="SMART" id="SM00220">
    <property type="entry name" value="S_TKc"/>
    <property type="match status" value="1"/>
</dbReference>
<protein>
    <recommendedName>
        <fullName evidence="1">non-specific serine/threonine protein kinase</fullName>
        <ecNumber evidence="1">2.7.11.1</ecNumber>
    </recommendedName>
</protein>
<keyword evidence="5" id="KW-0418">Kinase</keyword>
<evidence type="ECO:0000259" key="8">
    <source>
        <dbReference type="PROSITE" id="PS50011"/>
    </source>
</evidence>
<gene>
    <name evidence="9" type="ORF">Vau01_018720</name>
</gene>
<feature type="region of interest" description="Disordered" evidence="7">
    <location>
        <begin position="219"/>
        <end position="244"/>
    </location>
</feature>